<dbReference type="PANTHER" id="PTHR34737:SF2">
    <property type="entry name" value="EF-HAND DOMAIN-CONTAINING PROTEIN"/>
    <property type="match status" value="1"/>
</dbReference>
<organism evidence="4 5">
    <name type="scientific">Peronospora belbahrii</name>
    <dbReference type="NCBI Taxonomy" id="622444"/>
    <lineage>
        <taxon>Eukaryota</taxon>
        <taxon>Sar</taxon>
        <taxon>Stramenopiles</taxon>
        <taxon>Oomycota</taxon>
        <taxon>Peronosporomycetes</taxon>
        <taxon>Peronosporales</taxon>
        <taxon>Peronosporaceae</taxon>
        <taxon>Peronospora</taxon>
    </lineage>
</organism>
<dbReference type="EMBL" id="CAKLCB010000298">
    <property type="protein sequence ID" value="CAH0519465.1"/>
    <property type="molecule type" value="Genomic_DNA"/>
</dbReference>
<dbReference type="Proteomes" id="UP001158986">
    <property type="component" value="Unassembled WGS sequence"/>
</dbReference>
<name>A0ABN8D273_9STRA</name>
<feature type="region of interest" description="Disordered" evidence="1">
    <location>
        <begin position="100"/>
        <end position="337"/>
    </location>
</feature>
<dbReference type="PANTHER" id="PTHR34737">
    <property type="entry name" value="EF-HAND DOMAIN-CONTAINING PROTEIN"/>
    <property type="match status" value="1"/>
</dbReference>
<evidence type="ECO:0000313" key="4">
    <source>
        <dbReference type="EMBL" id="CAH0519465.1"/>
    </source>
</evidence>
<proteinExistence type="predicted"/>
<evidence type="ECO:0000256" key="1">
    <source>
        <dbReference type="SAM" id="MobiDB-lite"/>
    </source>
</evidence>
<accession>A0ABN8D273</accession>
<dbReference type="InterPro" id="IPR055313">
    <property type="entry name" value="Temptin-like"/>
</dbReference>
<feature type="compositionally biased region" description="Basic and acidic residues" evidence="1">
    <location>
        <begin position="124"/>
        <end position="139"/>
    </location>
</feature>
<feature type="domain" description="Temptin Cys/Cys disulfide" evidence="3">
    <location>
        <begin position="22"/>
        <end position="106"/>
    </location>
</feature>
<feature type="signal peptide" evidence="2">
    <location>
        <begin position="1"/>
        <end position="23"/>
    </location>
</feature>
<evidence type="ECO:0000259" key="3">
    <source>
        <dbReference type="Pfam" id="PF24784"/>
    </source>
</evidence>
<reference evidence="4 5" key="1">
    <citation type="submission" date="2021-11" db="EMBL/GenBank/DDBJ databases">
        <authorList>
            <person name="Islam A."/>
            <person name="Islam S."/>
            <person name="Flora M.S."/>
            <person name="Rahman M."/>
            <person name="Ziaur R.M."/>
            <person name="Epstein J.H."/>
            <person name="Hassan M."/>
            <person name="Klassen M."/>
            <person name="Woodard K."/>
            <person name="Webb A."/>
            <person name="Webby R.J."/>
            <person name="El Zowalaty M.E."/>
        </authorList>
    </citation>
    <scope>NUCLEOTIDE SEQUENCE [LARGE SCALE GENOMIC DNA]</scope>
    <source>
        <strain evidence="4">Pbs1</strain>
    </source>
</reference>
<gene>
    <name evidence="4" type="ORF">PBS001_LOCUS5991</name>
</gene>
<evidence type="ECO:0000313" key="5">
    <source>
        <dbReference type="Proteomes" id="UP001158986"/>
    </source>
</evidence>
<feature type="compositionally biased region" description="Basic and acidic residues" evidence="1">
    <location>
        <begin position="250"/>
        <end position="267"/>
    </location>
</feature>
<comment type="caution">
    <text evidence="4">The sequence shown here is derived from an EMBL/GenBank/DDBJ whole genome shotgun (WGS) entry which is preliminary data.</text>
</comment>
<keyword evidence="5" id="KW-1185">Reference proteome</keyword>
<dbReference type="Pfam" id="PF24784">
    <property type="entry name" value="Temptin_C"/>
    <property type="match status" value="1"/>
</dbReference>
<feature type="chain" id="PRO_5046453035" description="Temptin Cys/Cys disulfide domain-containing protein" evidence="2">
    <location>
        <begin position="24"/>
        <end position="337"/>
    </location>
</feature>
<dbReference type="InterPro" id="IPR057626">
    <property type="entry name" value="S-S_Temptin"/>
</dbReference>
<evidence type="ECO:0000256" key="2">
    <source>
        <dbReference type="SAM" id="SignalP"/>
    </source>
</evidence>
<feature type="compositionally biased region" description="Polar residues" evidence="1">
    <location>
        <begin position="100"/>
        <end position="123"/>
    </location>
</feature>
<feature type="compositionally biased region" description="Basic and acidic residues" evidence="1">
    <location>
        <begin position="149"/>
        <end position="160"/>
    </location>
</feature>
<keyword evidence="2" id="KW-0732">Signal</keyword>
<protein>
    <recommendedName>
        <fullName evidence="3">Temptin Cys/Cys disulfide domain-containing protein</fullName>
    </recommendedName>
</protein>
<sequence>MKTYTAIVASALIVASTINMVTAREEYLKEIPNGSKFTKVLGHKGASDYTDFGTAFQEAGFKWKTICDKPFPGTSITVGQAFGDPCCTWKKGETPQFEVSWTTDPGQGTTCPSSNSAEGSASTPKDEEFGGEVIDKAGGKGDYGATDEVTDKAGGKKDGESTGGIEEVDSVGGKKSAGEYGATESTEGIEEVDSVGGKKSAGEYGATESTGGIEEVDSVGGKKSTGEHGASNEAGSVAGLLATDSGEEFAETKGIESAESTGEHEASDEGEVLGSSTDGGSGPESLFGAGEGPGKPGVELALGTSLLPPLDSTDPYGKGPSPSGGGCAAKRARKLRH</sequence>